<name>A0AAV8WJ72_9CUCU</name>
<dbReference type="AlphaFoldDB" id="A0AAV8WJ72"/>
<protein>
    <submittedName>
        <fullName evidence="1">Uncharacterized protein</fullName>
    </submittedName>
</protein>
<keyword evidence="2" id="KW-1185">Reference proteome</keyword>
<dbReference type="Proteomes" id="UP001162156">
    <property type="component" value="Unassembled WGS sequence"/>
</dbReference>
<dbReference type="EMBL" id="JANEYF010005928">
    <property type="protein sequence ID" value="KAJ8926317.1"/>
    <property type="molecule type" value="Genomic_DNA"/>
</dbReference>
<evidence type="ECO:0000313" key="1">
    <source>
        <dbReference type="EMBL" id="KAJ8926317.1"/>
    </source>
</evidence>
<sequence>MGSLNIGMFDRQDSLRSDYMSDRETSRYGIVQQASIESADSRLCYLTSSEVSFPNINITNSVCNSIKNVCSL</sequence>
<evidence type="ECO:0000313" key="2">
    <source>
        <dbReference type="Proteomes" id="UP001162156"/>
    </source>
</evidence>
<organism evidence="1 2">
    <name type="scientific">Rhamnusium bicolor</name>
    <dbReference type="NCBI Taxonomy" id="1586634"/>
    <lineage>
        <taxon>Eukaryota</taxon>
        <taxon>Metazoa</taxon>
        <taxon>Ecdysozoa</taxon>
        <taxon>Arthropoda</taxon>
        <taxon>Hexapoda</taxon>
        <taxon>Insecta</taxon>
        <taxon>Pterygota</taxon>
        <taxon>Neoptera</taxon>
        <taxon>Endopterygota</taxon>
        <taxon>Coleoptera</taxon>
        <taxon>Polyphaga</taxon>
        <taxon>Cucujiformia</taxon>
        <taxon>Chrysomeloidea</taxon>
        <taxon>Cerambycidae</taxon>
        <taxon>Lepturinae</taxon>
        <taxon>Rhagiini</taxon>
        <taxon>Rhamnusium</taxon>
    </lineage>
</organism>
<reference evidence="1" key="1">
    <citation type="journal article" date="2023" name="Insect Mol. Biol.">
        <title>Genome sequencing provides insights into the evolution of gene families encoding plant cell wall-degrading enzymes in longhorned beetles.</title>
        <authorList>
            <person name="Shin N.R."/>
            <person name="Okamura Y."/>
            <person name="Kirsch R."/>
            <person name="Pauchet Y."/>
        </authorList>
    </citation>
    <scope>NUCLEOTIDE SEQUENCE</scope>
    <source>
        <strain evidence="1">RBIC_L_NR</strain>
    </source>
</reference>
<comment type="caution">
    <text evidence="1">The sequence shown here is derived from an EMBL/GenBank/DDBJ whole genome shotgun (WGS) entry which is preliminary data.</text>
</comment>
<proteinExistence type="predicted"/>
<accession>A0AAV8WJ72</accession>
<gene>
    <name evidence="1" type="ORF">NQ314_021333</name>
</gene>